<keyword evidence="1" id="KW-0548">Nucleotidyltransferase</keyword>
<dbReference type="SUPFAM" id="SSF53448">
    <property type="entry name" value="Nucleotide-diphospho-sugar transferases"/>
    <property type="match status" value="1"/>
</dbReference>
<accession>A0ABP3PNP3</accession>
<dbReference type="Gene3D" id="3.90.550.10">
    <property type="entry name" value="Spore Coat Polysaccharide Biosynthesis Protein SpsA, Chain A"/>
    <property type="match status" value="1"/>
</dbReference>
<dbReference type="CDD" id="cd02513">
    <property type="entry name" value="CMP-NeuAc_Synthase"/>
    <property type="match status" value="1"/>
</dbReference>
<keyword evidence="2" id="KW-1185">Reference proteome</keyword>
<gene>
    <name evidence="1" type="ORF">GCM10008942_17880</name>
</gene>
<keyword evidence="1" id="KW-0808">Transferase</keyword>
<sequence length="226" mass="24444">MLDGMKILAIVPARGGSKGVPRKNVRPVAGKPLIRWTLEAAKASACVDRIVVSSDDDEILSVAAAFDPSVPLRRPAELATDVAGSLDVVLHALDAVPGYELAILLQPTSPLRTAEDIDGCLTAMRGKSSCVSVCAAEESPYWMYRLEGDGKLSRLIEGGDAYARRQDLPAVYLLNGALYAFRSDWLRKTRAFVDKDTVGFVMPAERSIDIDTEADLLRAERALASR</sequence>
<dbReference type="InterPro" id="IPR050793">
    <property type="entry name" value="CMP-NeuNAc_synthase"/>
</dbReference>
<dbReference type="GO" id="GO:0016779">
    <property type="term" value="F:nucleotidyltransferase activity"/>
    <property type="evidence" value="ECO:0007669"/>
    <property type="project" value="UniProtKB-KW"/>
</dbReference>
<dbReference type="InterPro" id="IPR029044">
    <property type="entry name" value="Nucleotide-diphossugar_trans"/>
</dbReference>
<proteinExistence type="predicted"/>
<dbReference type="RefSeq" id="WP_166929605.1">
    <property type="nucleotide sequence ID" value="NZ_JAASQS010000001.1"/>
</dbReference>
<name>A0ABP3PNP3_9PROT</name>
<organism evidence="1 2">
    <name type="scientific">Rhizomicrobium electricum</name>
    <dbReference type="NCBI Taxonomy" id="480070"/>
    <lineage>
        <taxon>Bacteria</taxon>
        <taxon>Pseudomonadati</taxon>
        <taxon>Pseudomonadota</taxon>
        <taxon>Alphaproteobacteria</taxon>
        <taxon>Micropepsales</taxon>
        <taxon>Micropepsaceae</taxon>
        <taxon>Rhizomicrobium</taxon>
    </lineage>
</organism>
<evidence type="ECO:0000313" key="2">
    <source>
        <dbReference type="Proteomes" id="UP001499951"/>
    </source>
</evidence>
<dbReference type="EMBL" id="BAAADD010000004">
    <property type="protein sequence ID" value="GAA0569587.1"/>
    <property type="molecule type" value="Genomic_DNA"/>
</dbReference>
<dbReference type="PANTHER" id="PTHR21485">
    <property type="entry name" value="HAD SUPERFAMILY MEMBERS CMAS AND KDSC"/>
    <property type="match status" value="1"/>
</dbReference>
<comment type="caution">
    <text evidence="1">The sequence shown here is derived from an EMBL/GenBank/DDBJ whole genome shotgun (WGS) entry which is preliminary data.</text>
</comment>
<reference evidence="2" key="1">
    <citation type="journal article" date="2019" name="Int. J. Syst. Evol. Microbiol.">
        <title>The Global Catalogue of Microorganisms (GCM) 10K type strain sequencing project: providing services to taxonomists for standard genome sequencing and annotation.</title>
        <authorList>
            <consortium name="The Broad Institute Genomics Platform"/>
            <consortium name="The Broad Institute Genome Sequencing Center for Infectious Disease"/>
            <person name="Wu L."/>
            <person name="Ma J."/>
        </authorList>
    </citation>
    <scope>NUCLEOTIDE SEQUENCE [LARGE SCALE GENOMIC DNA]</scope>
    <source>
        <strain evidence="2">JCM 15089</strain>
    </source>
</reference>
<dbReference type="Proteomes" id="UP001499951">
    <property type="component" value="Unassembled WGS sequence"/>
</dbReference>
<protein>
    <submittedName>
        <fullName evidence="1">Acylneuraminate cytidylyltransferase family protein</fullName>
    </submittedName>
</protein>
<evidence type="ECO:0000313" key="1">
    <source>
        <dbReference type="EMBL" id="GAA0569587.1"/>
    </source>
</evidence>
<dbReference type="Pfam" id="PF02348">
    <property type="entry name" value="CTP_transf_3"/>
    <property type="match status" value="1"/>
</dbReference>
<dbReference type="InterPro" id="IPR003329">
    <property type="entry name" value="Cytidylyl_trans"/>
</dbReference>
<dbReference type="PANTHER" id="PTHR21485:SF6">
    <property type="entry name" value="N-ACYLNEURAMINATE CYTIDYLYLTRANSFERASE-RELATED"/>
    <property type="match status" value="1"/>
</dbReference>